<dbReference type="AlphaFoldDB" id="A0A0C1Y5J7"/>
<sequence length="154" mass="16513">MQHPSPFTPAERIESAKVAIAGGFIAGFIGLAWLLFSRYVQGEMIWAGLLSGWNLANLTLLVNGAISALSGSLFALTYRYAIRQDDNPQLRGGVVLAFTLVRGLAEVDASSAIAQNFWPFLTACGESFILFGGCAIALNLAFAQQWLKPFGPDS</sequence>
<dbReference type="EMBL" id="JTHE02000003">
    <property type="protein sequence ID" value="NEV67457.1"/>
    <property type="molecule type" value="Genomic_DNA"/>
</dbReference>
<reference evidence="1" key="3">
    <citation type="submission" date="2020-02" db="EMBL/GenBank/DDBJ databases">
        <authorList>
            <person name="Sarangi A.N."/>
            <person name="Ghosh S."/>
            <person name="Mukherjee M."/>
            <person name="Tripathy S."/>
        </authorList>
    </citation>
    <scope>NUCLEOTIDE SEQUENCE</scope>
    <source>
        <strain evidence="1">BDU141951</strain>
    </source>
</reference>
<protein>
    <submittedName>
        <fullName evidence="1">Uncharacterized protein</fullName>
    </submittedName>
</protein>
<reference evidence="1" key="1">
    <citation type="submission" date="2014-11" db="EMBL/GenBank/DDBJ databases">
        <authorList>
            <person name="Malar M.C."/>
            <person name="Sen D."/>
            <person name="Tripathy S."/>
        </authorList>
    </citation>
    <scope>NUCLEOTIDE SEQUENCE</scope>
    <source>
        <strain evidence="1">BDU141951</strain>
    </source>
</reference>
<gene>
    <name evidence="1" type="ORF">QQ91_010045</name>
</gene>
<dbReference type="PANTHER" id="PTHR36383:SF1">
    <property type="entry name" value="PROTEIN, PUTATIVE-RELATED"/>
    <property type="match status" value="1"/>
</dbReference>
<reference evidence="1" key="2">
    <citation type="journal article" date="2015" name="Genome Announc.">
        <title>Draft Genome Sequence of Filamentous Marine Cyanobacterium Lyngbya confervoides Strain BDU141951.</title>
        <authorList>
            <person name="Chandrababunaidu M.M."/>
            <person name="Sen D."/>
            <person name="Tripathy S."/>
        </authorList>
    </citation>
    <scope>NUCLEOTIDE SEQUENCE</scope>
    <source>
        <strain evidence="1">BDU141951</strain>
    </source>
</reference>
<name>A0A0C1Y5J7_9CYAN</name>
<dbReference type="PANTHER" id="PTHR36383">
    <property type="entry name" value="OS09G0529350 PROTEIN"/>
    <property type="match status" value="1"/>
</dbReference>
<evidence type="ECO:0000313" key="1">
    <source>
        <dbReference type="EMBL" id="NEV67457.1"/>
    </source>
</evidence>
<accession>A0A0C1Y5J7</accession>
<comment type="caution">
    <text evidence="1">The sequence shown here is derived from an EMBL/GenBank/DDBJ whole genome shotgun (WGS) entry which is preliminary data.</text>
</comment>
<proteinExistence type="predicted"/>
<organism evidence="1">
    <name type="scientific">Lyngbya confervoides BDU141951</name>
    <dbReference type="NCBI Taxonomy" id="1574623"/>
    <lineage>
        <taxon>Bacteria</taxon>
        <taxon>Bacillati</taxon>
        <taxon>Cyanobacteriota</taxon>
        <taxon>Cyanophyceae</taxon>
        <taxon>Oscillatoriophycideae</taxon>
        <taxon>Oscillatoriales</taxon>
        <taxon>Microcoleaceae</taxon>
        <taxon>Lyngbya</taxon>
    </lineage>
</organism>